<keyword evidence="6" id="KW-1185">Reference proteome</keyword>
<dbReference type="PANTHER" id="PTHR43408:SF2">
    <property type="entry name" value="FMN REDUCTASE (NADPH)"/>
    <property type="match status" value="1"/>
</dbReference>
<name>A0A239LXF7_9ACTN</name>
<dbReference type="OrthoDB" id="1643408at2"/>
<evidence type="ECO:0000313" key="5">
    <source>
        <dbReference type="EMBL" id="SNT35347.1"/>
    </source>
</evidence>
<gene>
    <name evidence="5" type="ORF">SAMN05216276_103637</name>
</gene>
<evidence type="ECO:0000256" key="1">
    <source>
        <dbReference type="ARBA" id="ARBA00022630"/>
    </source>
</evidence>
<dbReference type="InterPro" id="IPR023932">
    <property type="entry name" value="CE1759_FMN_reduct"/>
</dbReference>
<sequence length="205" mass="21847">MKRTIAVVSAGLGRPSSSRLLADRLAAAVERELHERGDETEVRVVEVRDHAHDLVNNLVSGFPAPELQGAFDVVTGADGLIAVTPTFAASYSGLFKAFFDVLDLLDDNALADKPVLIGATGGTARHSLVLENAMRPLFTYLRGVVVPMSVFAAPEDWGGAAAPDLLARRIDRAAAQLAVEIHRRDAPAVRDPFEPTPFEDLLGAG</sequence>
<feature type="domain" description="NADPH-dependent FMN reductase-like" evidence="4">
    <location>
        <begin position="5"/>
        <end position="157"/>
    </location>
</feature>
<dbReference type="NCBIfam" id="TIGR04037">
    <property type="entry name" value="LLM_duo_CE1759"/>
    <property type="match status" value="1"/>
</dbReference>
<proteinExistence type="predicted"/>
<dbReference type="InterPro" id="IPR005025">
    <property type="entry name" value="FMN_Rdtase-like_dom"/>
</dbReference>
<dbReference type="Gene3D" id="3.40.50.360">
    <property type="match status" value="1"/>
</dbReference>
<dbReference type="InterPro" id="IPR051814">
    <property type="entry name" value="NAD(P)H-dep_FMN_reductase"/>
</dbReference>
<dbReference type="PANTHER" id="PTHR43408">
    <property type="entry name" value="FMN REDUCTASE (NADPH)"/>
    <property type="match status" value="1"/>
</dbReference>
<dbReference type="Pfam" id="PF03358">
    <property type="entry name" value="FMN_red"/>
    <property type="match status" value="1"/>
</dbReference>
<protein>
    <submittedName>
        <fullName evidence="5">FMN reductase</fullName>
    </submittedName>
</protein>
<reference evidence="5 6" key="1">
    <citation type="submission" date="2017-06" db="EMBL/GenBank/DDBJ databases">
        <authorList>
            <person name="Kim H.J."/>
            <person name="Triplett B.A."/>
        </authorList>
    </citation>
    <scope>NUCLEOTIDE SEQUENCE [LARGE SCALE GENOMIC DNA]</scope>
    <source>
        <strain evidence="5 6">CGMCC 4.2132</strain>
    </source>
</reference>
<dbReference type="InterPro" id="IPR029039">
    <property type="entry name" value="Flavoprotein-like_sf"/>
</dbReference>
<keyword evidence="2" id="KW-0288">FMN</keyword>
<keyword evidence="3" id="KW-0560">Oxidoreductase</keyword>
<dbReference type="Proteomes" id="UP000198282">
    <property type="component" value="Unassembled WGS sequence"/>
</dbReference>
<accession>A0A239LXF7</accession>
<organism evidence="5 6">
    <name type="scientific">Streptosporangium subroseum</name>
    <dbReference type="NCBI Taxonomy" id="106412"/>
    <lineage>
        <taxon>Bacteria</taxon>
        <taxon>Bacillati</taxon>
        <taxon>Actinomycetota</taxon>
        <taxon>Actinomycetes</taxon>
        <taxon>Streptosporangiales</taxon>
        <taxon>Streptosporangiaceae</taxon>
        <taxon>Streptosporangium</taxon>
    </lineage>
</organism>
<dbReference type="RefSeq" id="WP_089210623.1">
    <property type="nucleotide sequence ID" value="NZ_FZOD01000036.1"/>
</dbReference>
<evidence type="ECO:0000256" key="2">
    <source>
        <dbReference type="ARBA" id="ARBA00022643"/>
    </source>
</evidence>
<dbReference type="AlphaFoldDB" id="A0A239LXF7"/>
<evidence type="ECO:0000256" key="3">
    <source>
        <dbReference type="ARBA" id="ARBA00023002"/>
    </source>
</evidence>
<dbReference type="EMBL" id="FZOD01000036">
    <property type="protein sequence ID" value="SNT35347.1"/>
    <property type="molecule type" value="Genomic_DNA"/>
</dbReference>
<dbReference type="SUPFAM" id="SSF52218">
    <property type="entry name" value="Flavoproteins"/>
    <property type="match status" value="1"/>
</dbReference>
<evidence type="ECO:0000313" key="6">
    <source>
        <dbReference type="Proteomes" id="UP000198282"/>
    </source>
</evidence>
<evidence type="ECO:0000259" key="4">
    <source>
        <dbReference type="Pfam" id="PF03358"/>
    </source>
</evidence>
<keyword evidence="1" id="KW-0285">Flavoprotein</keyword>
<dbReference type="GO" id="GO:0016491">
    <property type="term" value="F:oxidoreductase activity"/>
    <property type="evidence" value="ECO:0007669"/>
    <property type="project" value="UniProtKB-KW"/>
</dbReference>